<evidence type="ECO:0000259" key="3">
    <source>
        <dbReference type="PROSITE" id="PS51736"/>
    </source>
</evidence>
<dbReference type="SMART" id="SM00857">
    <property type="entry name" value="Resolvase"/>
    <property type="match status" value="1"/>
</dbReference>
<dbReference type="InterPro" id="IPR050639">
    <property type="entry name" value="SSR_resolvase"/>
</dbReference>
<dbReference type="InterPro" id="IPR011109">
    <property type="entry name" value="DNA_bind_recombinase_dom"/>
</dbReference>
<feature type="coiled-coil region" evidence="1">
    <location>
        <begin position="375"/>
        <end position="402"/>
    </location>
</feature>
<accession>A0ABV8EZN7</accession>
<dbReference type="InterPro" id="IPR036162">
    <property type="entry name" value="Resolvase-like_N_sf"/>
</dbReference>
<dbReference type="PROSITE" id="PS51736">
    <property type="entry name" value="RECOMBINASES_3"/>
    <property type="match status" value="1"/>
</dbReference>
<dbReference type="Pfam" id="PF00239">
    <property type="entry name" value="Resolvase"/>
    <property type="match status" value="1"/>
</dbReference>
<dbReference type="CDD" id="cd00338">
    <property type="entry name" value="Ser_Recombinase"/>
    <property type="match status" value="1"/>
</dbReference>
<proteinExistence type="predicted"/>
<dbReference type="Pfam" id="PF07508">
    <property type="entry name" value="Recombinase"/>
    <property type="match status" value="1"/>
</dbReference>
<keyword evidence="1" id="KW-0175">Coiled coil</keyword>
<feature type="compositionally biased region" description="Basic and acidic residues" evidence="2">
    <location>
        <begin position="36"/>
        <end position="45"/>
    </location>
</feature>
<dbReference type="SUPFAM" id="SSF53041">
    <property type="entry name" value="Resolvase-like"/>
    <property type="match status" value="1"/>
</dbReference>
<dbReference type="Gene3D" id="3.90.1750.20">
    <property type="entry name" value="Putative Large Serine Recombinase, Chain B, Domain 2"/>
    <property type="match status" value="1"/>
</dbReference>
<evidence type="ECO:0000313" key="5">
    <source>
        <dbReference type="EMBL" id="MFC3980718.1"/>
    </source>
</evidence>
<organism evidence="5 6">
    <name type="scientific">Streptosporangium jomthongense</name>
    <dbReference type="NCBI Taxonomy" id="1193683"/>
    <lineage>
        <taxon>Bacteria</taxon>
        <taxon>Bacillati</taxon>
        <taxon>Actinomycetota</taxon>
        <taxon>Actinomycetes</taxon>
        <taxon>Streptosporangiales</taxon>
        <taxon>Streptosporangiaceae</taxon>
        <taxon>Streptosporangium</taxon>
    </lineage>
</organism>
<dbReference type="PANTHER" id="PTHR30461">
    <property type="entry name" value="DNA-INVERTASE FROM LAMBDOID PROPHAGE"/>
    <property type="match status" value="1"/>
</dbReference>
<dbReference type="Proteomes" id="UP001595698">
    <property type="component" value="Unassembled WGS sequence"/>
</dbReference>
<dbReference type="RefSeq" id="WP_386189710.1">
    <property type="nucleotide sequence ID" value="NZ_JBHSBC010000010.1"/>
</dbReference>
<evidence type="ECO:0000259" key="4">
    <source>
        <dbReference type="PROSITE" id="PS51737"/>
    </source>
</evidence>
<dbReference type="InterPro" id="IPR038109">
    <property type="entry name" value="DNA_bind_recomb_sf"/>
</dbReference>
<gene>
    <name evidence="5" type="ORF">ACFOYY_11330</name>
</gene>
<dbReference type="Gene3D" id="3.40.50.1390">
    <property type="entry name" value="Resolvase, N-terminal catalytic domain"/>
    <property type="match status" value="1"/>
</dbReference>
<dbReference type="EMBL" id="JBHSBC010000010">
    <property type="protein sequence ID" value="MFC3980718.1"/>
    <property type="molecule type" value="Genomic_DNA"/>
</dbReference>
<protein>
    <submittedName>
        <fullName evidence="5">Recombinase family protein</fullName>
    </submittedName>
</protein>
<reference evidence="6" key="1">
    <citation type="journal article" date="2019" name="Int. J. Syst. Evol. Microbiol.">
        <title>The Global Catalogue of Microorganisms (GCM) 10K type strain sequencing project: providing services to taxonomists for standard genome sequencing and annotation.</title>
        <authorList>
            <consortium name="The Broad Institute Genomics Platform"/>
            <consortium name="The Broad Institute Genome Sequencing Center for Infectious Disease"/>
            <person name="Wu L."/>
            <person name="Ma J."/>
        </authorList>
    </citation>
    <scope>NUCLEOTIDE SEQUENCE [LARGE SCALE GENOMIC DNA]</scope>
    <source>
        <strain evidence="6">TBRC 7912</strain>
    </source>
</reference>
<sequence length="502" mass="56319">MTTATFLQTAKLLLTGREYLRVSQDRSGRMKSPGQQHEENQASADRHGITLLEPYAESKAVSASRYSTDTRDDFERLISDLRTDRFGADVLVLWESSRGSRRVGEWVTMLDLLEDRGKLVHVTTHGRTYDPANPRDRRTLLEDAVDSEFESAKTRGRIKRDMKASAAAGRPHGVCPYGYLPVYFSDRRGLDTWKPDPVRAPIIFELFDRLRKGHSFRAIAKDYEARGITNRKGKPFTQQHLRTMATKAVYAGYRAYLPKELKGTKGAKPELIEGTWEPIVPRDLFWDVQRILSEPKHQNKAPRPGRVLHEYTTTVRCDVCGGPIGVVNSTKSGEPEYKCQINSCVRILKAGVDEIITDAILTYLARPDVYEALTARSASVEAETAQAELARLRAELDKATSETPATVAEARMFARLVEDLTAKVTDAEKLVRELTAPGDLVALIEPGADVAKRWKAAPVSARRKAAAILLAPEHLGEVRITRSPLPRRRVPADERMVWRHAE</sequence>
<evidence type="ECO:0000313" key="6">
    <source>
        <dbReference type="Proteomes" id="UP001595698"/>
    </source>
</evidence>
<evidence type="ECO:0000256" key="2">
    <source>
        <dbReference type="SAM" id="MobiDB-lite"/>
    </source>
</evidence>
<feature type="domain" description="Recombinase" evidence="4">
    <location>
        <begin position="176"/>
        <end position="298"/>
    </location>
</feature>
<dbReference type="InterPro" id="IPR006119">
    <property type="entry name" value="Resolv_N"/>
</dbReference>
<evidence type="ECO:0000256" key="1">
    <source>
        <dbReference type="SAM" id="Coils"/>
    </source>
</evidence>
<comment type="caution">
    <text evidence="5">The sequence shown here is derived from an EMBL/GenBank/DDBJ whole genome shotgun (WGS) entry which is preliminary data.</text>
</comment>
<dbReference type="PROSITE" id="PS51737">
    <property type="entry name" value="RECOMBINASE_DNA_BIND"/>
    <property type="match status" value="1"/>
</dbReference>
<dbReference type="PANTHER" id="PTHR30461:SF23">
    <property type="entry name" value="DNA RECOMBINASE-RELATED"/>
    <property type="match status" value="1"/>
</dbReference>
<feature type="domain" description="Resolvase/invertase-type recombinase catalytic" evidence="3">
    <location>
        <begin position="15"/>
        <end position="169"/>
    </location>
</feature>
<feature type="region of interest" description="Disordered" evidence="2">
    <location>
        <begin position="24"/>
        <end position="45"/>
    </location>
</feature>
<keyword evidence="6" id="KW-1185">Reference proteome</keyword>
<name>A0ABV8EZN7_9ACTN</name>